<name>A0ABX2H7C9_9FIRM</name>
<evidence type="ECO:0000313" key="1">
    <source>
        <dbReference type="EMBL" id="NSG85284.1"/>
    </source>
</evidence>
<keyword evidence="2" id="KW-1185">Reference proteome</keyword>
<proteinExistence type="predicted"/>
<dbReference type="RefSeq" id="WP_118583529.1">
    <property type="nucleotide sequence ID" value="NZ_JAAITS010000017.1"/>
</dbReference>
<accession>A0ABX2H7C9</accession>
<dbReference type="GeneID" id="69514049"/>
<comment type="caution">
    <text evidence="1">The sequence shown here is derived from an EMBL/GenBank/DDBJ whole genome shotgun (WGS) entry which is preliminary data.</text>
</comment>
<evidence type="ECO:0008006" key="3">
    <source>
        <dbReference type="Google" id="ProtNLM"/>
    </source>
</evidence>
<protein>
    <recommendedName>
        <fullName evidence="3">VCBS repeat-containing protein</fullName>
    </recommendedName>
</protein>
<evidence type="ECO:0000313" key="2">
    <source>
        <dbReference type="Proteomes" id="UP001644719"/>
    </source>
</evidence>
<gene>
    <name evidence="1" type="ORF">G5B17_07530</name>
</gene>
<reference evidence="1 2" key="1">
    <citation type="journal article" date="2020" name="Cell Host Microbe">
        <title>Functional and Genomic Variation between Human-Derived Isolates of Lachnospiraceae Reveals Inter- and Intra-Species Diversity.</title>
        <authorList>
            <person name="Sorbara M.T."/>
            <person name="Littmann E.R."/>
            <person name="Fontana E."/>
            <person name="Moody T.U."/>
            <person name="Kohout C.E."/>
            <person name="Gjonbalaj M."/>
            <person name="Eaton V."/>
            <person name="Seok R."/>
            <person name="Leiner I.M."/>
            <person name="Pamer E.G."/>
        </authorList>
    </citation>
    <scope>NUCLEOTIDE SEQUENCE [LARGE SCALE GENOMIC DNA]</scope>
    <source>
        <strain evidence="1 2">MSK.17.74</strain>
    </source>
</reference>
<dbReference type="Proteomes" id="UP001644719">
    <property type="component" value="Unassembled WGS sequence"/>
</dbReference>
<organism evidence="1 2">
    <name type="scientific">Blautia faecis</name>
    <dbReference type="NCBI Taxonomy" id="871665"/>
    <lineage>
        <taxon>Bacteria</taxon>
        <taxon>Bacillati</taxon>
        <taxon>Bacillota</taxon>
        <taxon>Clostridia</taxon>
        <taxon>Lachnospirales</taxon>
        <taxon>Lachnospiraceae</taxon>
        <taxon>Blautia</taxon>
    </lineage>
</organism>
<dbReference type="EMBL" id="JAAITS010000017">
    <property type="protein sequence ID" value="NSG85284.1"/>
    <property type="molecule type" value="Genomic_DNA"/>
</dbReference>
<sequence>MNFKIVHEKYCPGVYGAGKVVRNQKEWIAFVSELEGTGVIDLVDPDTFETVCASTAPGGGMNIVPLKENGEFLCIQKFFPVFKSEGADVVWGYEDENGYHTKEVLQLPFLHRIEVVQIRNEDYLMCATLCKTKEYIDDWSYSGSVYVGKINYEERSIGELQVVYTDIFQNHGLTKLENQGGILIAGKNGVHRLVPPAVENDEWEIIEEITDPTSDCVAVDIDGDGEFEYGTITPFHGEDFNIYKKIDGKFKKIYTLPGTHKFGHAIWGGIFNGKPAFIVGFRDAGKELILVEQNEEKIEDHLIDANLGPANVTVIPHKQGDLICAANRQTDRYTVYCAE</sequence>